<dbReference type="AlphaFoldDB" id="A0A6V7UES2"/>
<sequence length="58" mass="6781">MWGYKRIVPNIFLFSPSFIVRYALNHKIGQALIRLDLKTTSKLYIFPNRIINKAANSQ</sequence>
<organism evidence="1 2">
    <name type="scientific">Meloidogyne enterolobii</name>
    <name type="common">Root-knot nematode worm</name>
    <name type="synonym">Meloidogyne mayaguensis</name>
    <dbReference type="NCBI Taxonomy" id="390850"/>
    <lineage>
        <taxon>Eukaryota</taxon>
        <taxon>Metazoa</taxon>
        <taxon>Ecdysozoa</taxon>
        <taxon>Nematoda</taxon>
        <taxon>Chromadorea</taxon>
        <taxon>Rhabditida</taxon>
        <taxon>Tylenchina</taxon>
        <taxon>Tylenchomorpha</taxon>
        <taxon>Tylenchoidea</taxon>
        <taxon>Meloidogynidae</taxon>
        <taxon>Meloidogyninae</taxon>
        <taxon>Meloidogyne</taxon>
    </lineage>
</organism>
<dbReference type="EMBL" id="CAJEWN010000060">
    <property type="protein sequence ID" value="CAD2155857.1"/>
    <property type="molecule type" value="Genomic_DNA"/>
</dbReference>
<name>A0A6V7UES2_MELEN</name>
<evidence type="ECO:0000313" key="2">
    <source>
        <dbReference type="Proteomes" id="UP000580250"/>
    </source>
</evidence>
<gene>
    <name evidence="1" type="ORF">MENT_LOCUS12035</name>
</gene>
<reference evidence="1 2" key="1">
    <citation type="submission" date="2020-08" db="EMBL/GenBank/DDBJ databases">
        <authorList>
            <person name="Koutsovoulos G."/>
            <person name="Danchin GJ E."/>
        </authorList>
    </citation>
    <scope>NUCLEOTIDE SEQUENCE [LARGE SCALE GENOMIC DNA]</scope>
</reference>
<evidence type="ECO:0000313" key="1">
    <source>
        <dbReference type="EMBL" id="CAD2155857.1"/>
    </source>
</evidence>
<accession>A0A6V7UES2</accession>
<comment type="caution">
    <text evidence="1">The sequence shown here is derived from an EMBL/GenBank/DDBJ whole genome shotgun (WGS) entry which is preliminary data.</text>
</comment>
<protein>
    <submittedName>
        <fullName evidence="1">Uncharacterized protein</fullName>
    </submittedName>
</protein>
<dbReference type="Proteomes" id="UP000580250">
    <property type="component" value="Unassembled WGS sequence"/>
</dbReference>
<proteinExistence type="predicted"/>